<evidence type="ECO:0000259" key="2">
    <source>
        <dbReference type="Pfam" id="PF04773"/>
    </source>
</evidence>
<evidence type="ECO:0000313" key="4">
    <source>
        <dbReference type="EMBL" id="SEK28479.1"/>
    </source>
</evidence>
<feature type="domain" description="Protein FecR C-terminal" evidence="3">
    <location>
        <begin position="261"/>
        <end position="327"/>
    </location>
</feature>
<evidence type="ECO:0000256" key="1">
    <source>
        <dbReference type="SAM" id="Phobius"/>
    </source>
</evidence>
<accession>A0A1H7FR90</accession>
<dbReference type="Gene3D" id="2.60.120.1440">
    <property type="match status" value="1"/>
</dbReference>
<proteinExistence type="predicted"/>
<keyword evidence="5" id="KW-1185">Reference proteome</keyword>
<dbReference type="PANTHER" id="PTHR30273">
    <property type="entry name" value="PERIPLASMIC SIGNAL SENSOR AND SIGMA FACTOR ACTIVATOR FECR-RELATED"/>
    <property type="match status" value="1"/>
</dbReference>
<evidence type="ECO:0000313" key="5">
    <source>
        <dbReference type="Proteomes" id="UP000198916"/>
    </source>
</evidence>
<sequence length="328" mass="37972">MDKKQFRQLLRDYLQGKLTKTRSRQVDEWFDAFGYDEDIEPLRDEEKANRIHESLASRLEAYTKSPKPVKRLFYGWLPRIAAVALLALLAAWWVWRLQGPQESSTKLNVAYEHLSFDTVRVGTGRMKRIELPDQSVVWLNANTQLRYAKQTFAQHRELFIDRGEAFFEVTRNPENPFTVRAEAVATKVLGTSFNVKSYPELDYVSVQVKTGKVSVSAQNGRLLDTVAAGHGLKYRKEEQAFEVEDRFATDAGSWMEGRTLLDNATFAELALVMQNRFGIRLQTQLPAATHFRYTMTILQQHPLDETMRLICDVHQTNYRRQGDEITIY</sequence>
<dbReference type="Proteomes" id="UP000198916">
    <property type="component" value="Unassembled WGS sequence"/>
</dbReference>
<dbReference type="RefSeq" id="WP_090602403.1">
    <property type="nucleotide sequence ID" value="NZ_FNZR01000001.1"/>
</dbReference>
<dbReference type="Pfam" id="PF04773">
    <property type="entry name" value="FecR"/>
    <property type="match status" value="1"/>
</dbReference>
<keyword evidence="1" id="KW-1133">Transmembrane helix</keyword>
<feature type="domain" description="FecR protein" evidence="2">
    <location>
        <begin position="117"/>
        <end position="213"/>
    </location>
</feature>
<dbReference type="OrthoDB" id="700427at2"/>
<evidence type="ECO:0000259" key="3">
    <source>
        <dbReference type="Pfam" id="PF16344"/>
    </source>
</evidence>
<dbReference type="InterPro" id="IPR032508">
    <property type="entry name" value="FecR_C"/>
</dbReference>
<dbReference type="PANTHER" id="PTHR30273:SF2">
    <property type="entry name" value="PROTEIN FECR"/>
    <property type="match status" value="1"/>
</dbReference>
<dbReference type="GO" id="GO:0016989">
    <property type="term" value="F:sigma factor antagonist activity"/>
    <property type="evidence" value="ECO:0007669"/>
    <property type="project" value="TreeGrafter"/>
</dbReference>
<reference evidence="5" key="1">
    <citation type="submission" date="2016-10" db="EMBL/GenBank/DDBJ databases">
        <authorList>
            <person name="Varghese N."/>
            <person name="Submissions S."/>
        </authorList>
    </citation>
    <scope>NUCLEOTIDE SEQUENCE [LARGE SCALE GENOMIC DNA]</scope>
    <source>
        <strain evidence="5">Jip14</strain>
    </source>
</reference>
<dbReference type="InterPro" id="IPR012373">
    <property type="entry name" value="Ferrdict_sens_TM"/>
</dbReference>
<dbReference type="Pfam" id="PF16344">
    <property type="entry name" value="FecR_C"/>
    <property type="match status" value="1"/>
</dbReference>
<name>A0A1H7FR90_9SPHI</name>
<organism evidence="4 5">
    <name type="scientific">Parapedobacter koreensis</name>
    <dbReference type="NCBI Taxonomy" id="332977"/>
    <lineage>
        <taxon>Bacteria</taxon>
        <taxon>Pseudomonadati</taxon>
        <taxon>Bacteroidota</taxon>
        <taxon>Sphingobacteriia</taxon>
        <taxon>Sphingobacteriales</taxon>
        <taxon>Sphingobacteriaceae</taxon>
        <taxon>Parapedobacter</taxon>
    </lineage>
</organism>
<dbReference type="Gene3D" id="3.55.50.30">
    <property type="match status" value="1"/>
</dbReference>
<dbReference type="PIRSF" id="PIRSF018266">
    <property type="entry name" value="FecR"/>
    <property type="match status" value="1"/>
</dbReference>
<feature type="transmembrane region" description="Helical" evidence="1">
    <location>
        <begin position="72"/>
        <end position="95"/>
    </location>
</feature>
<protein>
    <submittedName>
        <fullName evidence="4">FecR family protein</fullName>
    </submittedName>
</protein>
<dbReference type="AlphaFoldDB" id="A0A1H7FR90"/>
<dbReference type="InterPro" id="IPR006860">
    <property type="entry name" value="FecR"/>
</dbReference>
<gene>
    <name evidence="4" type="ORF">SAMN05421740_101438</name>
</gene>
<dbReference type="EMBL" id="FNZR01000001">
    <property type="protein sequence ID" value="SEK28479.1"/>
    <property type="molecule type" value="Genomic_DNA"/>
</dbReference>
<dbReference type="STRING" id="332977.SAMN05421740_101438"/>
<keyword evidence="1" id="KW-0812">Transmembrane</keyword>
<keyword evidence="1" id="KW-0472">Membrane</keyword>